<evidence type="ECO:0000256" key="2">
    <source>
        <dbReference type="SAM" id="MobiDB-lite"/>
    </source>
</evidence>
<dbReference type="STRING" id="984486.A0A1E3QQR3"/>
<feature type="region of interest" description="Disordered" evidence="2">
    <location>
        <begin position="407"/>
        <end position="431"/>
    </location>
</feature>
<feature type="compositionally biased region" description="Polar residues" evidence="2">
    <location>
        <begin position="19"/>
        <end position="34"/>
    </location>
</feature>
<name>A0A1E3QQR3_9ASCO</name>
<feature type="region of interest" description="Disordered" evidence="2">
    <location>
        <begin position="445"/>
        <end position="475"/>
    </location>
</feature>
<feature type="compositionally biased region" description="Polar residues" evidence="2">
    <location>
        <begin position="449"/>
        <end position="458"/>
    </location>
</feature>
<feature type="compositionally biased region" description="Acidic residues" evidence="2">
    <location>
        <begin position="627"/>
        <end position="636"/>
    </location>
</feature>
<evidence type="ECO:0000313" key="4">
    <source>
        <dbReference type="Proteomes" id="UP000094336"/>
    </source>
</evidence>
<sequence>MDKENEILDGSPRRLLTPKKQTCNTTTPLPQDSFTPHRPRSLQRAYKRMGQDLYNTPDADSNFDILKEDYGKLERLYADQLIKNSRIIQDQEKLEFELLEKDQTLLALASKFSELAKLNKKLSETLAHEKDNMLKEGNRAREVQMMLEAKISSLQRIVKENENIIEQLSGPVPPLDQFAAMEKEYTKLQRLHKVSETNYEYEMNAKSILIGQIETLGAENARLLRAFSELQEKYEELNEQCLHSIVNIDDIEDSDLDGDFRRDFREGIQDKVRGNILGGLDYDLPDGSSYPNVQRRCSDDSLVKDNSFTDSSDSGSETFRFTSLADELSSISRKANVSVETIDEQNEDDLLEALANLGSPGLNQNRFMFPSPKKSSQSPRILSASTPHHTKIVPLEIDCNLRSMKLNTSSNASPSKSSPETFFSHQKRHSRTMSTDIIPIQVEFEPSPFQRNSSNESVRMSPAMSQRSHASSVASRAALDRLPHSGSHSRVSSHGETNPPLDEARQEITKLKFELQSVKLQNEKLMSFIGFELQKMDPGSVTFTDAKWAKGTALPRLGQIEYSDAKLIHSSKQVLRNKRILRSVSVIQNVQRRRSLQGLRAKKSVSIIDAEGNHMDVSSLANSSFEDQSESPSEEESLPRTKLINSDELLAPISALRVTKRRPLRGNKPRCSSVGDYRRLNGIDYGQSPLAVLLRGIDISRVFLDFDLDVE</sequence>
<evidence type="ECO:0000256" key="1">
    <source>
        <dbReference type="SAM" id="Coils"/>
    </source>
</evidence>
<feature type="coiled-coil region" evidence="1">
    <location>
        <begin position="213"/>
        <end position="240"/>
    </location>
</feature>
<dbReference type="RefSeq" id="XP_018984740.1">
    <property type="nucleotide sequence ID" value="XM_019129023.1"/>
</dbReference>
<dbReference type="GeneID" id="30146876"/>
<organism evidence="3 4">
    <name type="scientific">Babjeviella inositovora NRRL Y-12698</name>
    <dbReference type="NCBI Taxonomy" id="984486"/>
    <lineage>
        <taxon>Eukaryota</taxon>
        <taxon>Fungi</taxon>
        <taxon>Dikarya</taxon>
        <taxon>Ascomycota</taxon>
        <taxon>Saccharomycotina</taxon>
        <taxon>Pichiomycetes</taxon>
        <taxon>Serinales incertae sedis</taxon>
        <taxon>Babjeviella</taxon>
    </lineage>
</organism>
<feature type="compositionally biased region" description="Low complexity" evidence="2">
    <location>
        <begin position="484"/>
        <end position="495"/>
    </location>
</feature>
<dbReference type="EMBL" id="KV454432">
    <property type="protein sequence ID" value="ODQ79412.1"/>
    <property type="molecule type" value="Genomic_DNA"/>
</dbReference>
<accession>A0A1E3QQR3</accession>
<feature type="compositionally biased region" description="Low complexity" evidence="2">
    <location>
        <begin position="465"/>
        <end position="475"/>
    </location>
</feature>
<feature type="region of interest" description="Disordered" evidence="2">
    <location>
        <begin position="482"/>
        <end position="501"/>
    </location>
</feature>
<feature type="region of interest" description="Disordered" evidence="2">
    <location>
        <begin position="1"/>
        <end position="39"/>
    </location>
</feature>
<dbReference type="AlphaFoldDB" id="A0A1E3QQR3"/>
<keyword evidence="4" id="KW-1185">Reference proteome</keyword>
<gene>
    <name evidence="3" type="ORF">BABINDRAFT_161814</name>
</gene>
<evidence type="ECO:0000313" key="3">
    <source>
        <dbReference type="EMBL" id="ODQ79412.1"/>
    </source>
</evidence>
<protein>
    <submittedName>
        <fullName evidence="3">Uncharacterized protein</fullName>
    </submittedName>
</protein>
<keyword evidence="1" id="KW-0175">Coiled coil</keyword>
<reference evidence="4" key="1">
    <citation type="submission" date="2016-05" db="EMBL/GenBank/DDBJ databases">
        <title>Comparative genomics of biotechnologically important yeasts.</title>
        <authorList>
            <consortium name="DOE Joint Genome Institute"/>
            <person name="Riley R."/>
            <person name="Haridas S."/>
            <person name="Wolfe K.H."/>
            <person name="Lopes M.R."/>
            <person name="Hittinger C.T."/>
            <person name="Goker M."/>
            <person name="Salamov A."/>
            <person name="Wisecaver J."/>
            <person name="Long T.M."/>
            <person name="Aerts A.L."/>
            <person name="Barry K."/>
            <person name="Choi C."/>
            <person name="Clum A."/>
            <person name="Coughlan A.Y."/>
            <person name="Deshpande S."/>
            <person name="Douglass A.P."/>
            <person name="Hanson S.J."/>
            <person name="Klenk H.-P."/>
            <person name="Labutti K."/>
            <person name="Lapidus A."/>
            <person name="Lindquist E."/>
            <person name="Lipzen A."/>
            <person name="Meier-Kolthoff J.P."/>
            <person name="Ohm R.A."/>
            <person name="Otillar R.P."/>
            <person name="Pangilinan J."/>
            <person name="Peng Y."/>
            <person name="Rokas A."/>
            <person name="Rosa C.A."/>
            <person name="Scheuner C."/>
            <person name="Sibirny A.A."/>
            <person name="Slot J.C."/>
            <person name="Stielow J.B."/>
            <person name="Sun H."/>
            <person name="Kurtzman C.P."/>
            <person name="Blackwell M."/>
            <person name="Grigoriev I.V."/>
            <person name="Jeffries T.W."/>
        </authorList>
    </citation>
    <scope>NUCLEOTIDE SEQUENCE [LARGE SCALE GENOMIC DNA]</scope>
    <source>
        <strain evidence="4">NRRL Y-12698</strain>
    </source>
</reference>
<feature type="compositionally biased region" description="Low complexity" evidence="2">
    <location>
        <begin position="409"/>
        <end position="418"/>
    </location>
</feature>
<dbReference type="OrthoDB" id="3995760at2759"/>
<proteinExistence type="predicted"/>
<feature type="region of interest" description="Disordered" evidence="2">
    <location>
        <begin position="621"/>
        <end position="640"/>
    </location>
</feature>
<dbReference type="Proteomes" id="UP000094336">
    <property type="component" value="Unassembled WGS sequence"/>
</dbReference>